<accession>A0ABD7PAX1</accession>
<dbReference type="EMBL" id="UKAS01000017">
    <property type="protein sequence ID" value="SXF97298.1"/>
    <property type="molecule type" value="Genomic_DNA"/>
</dbReference>
<evidence type="ECO:0000313" key="2">
    <source>
        <dbReference type="Proteomes" id="UP000258928"/>
    </source>
</evidence>
<name>A0ABD7PAX1_KLEVA</name>
<sequence length="37" mass="4442">MSYKKVTLELQLNVHLWSDYNQGAKKSHFLKVTQFRC</sequence>
<protein>
    <submittedName>
        <fullName evidence="1">Uncharacterized protein</fullName>
    </submittedName>
</protein>
<comment type="caution">
    <text evidence="1">The sequence shown here is derived from an EMBL/GenBank/DDBJ whole genome shotgun (WGS) entry which is preliminary data.</text>
</comment>
<dbReference type="AlphaFoldDB" id="A0ABD7PAX1"/>
<evidence type="ECO:0000313" key="1">
    <source>
        <dbReference type="EMBL" id="SXF97298.1"/>
    </source>
</evidence>
<gene>
    <name evidence="1" type="ORF">SAMEA3729809_04252</name>
</gene>
<dbReference type="Proteomes" id="UP000258928">
    <property type="component" value="Unassembled WGS sequence"/>
</dbReference>
<organism evidence="1 2">
    <name type="scientific">Klebsiella variicola</name>
    <dbReference type="NCBI Taxonomy" id="244366"/>
    <lineage>
        <taxon>Bacteria</taxon>
        <taxon>Pseudomonadati</taxon>
        <taxon>Pseudomonadota</taxon>
        <taxon>Gammaproteobacteria</taxon>
        <taxon>Enterobacterales</taxon>
        <taxon>Enterobacteriaceae</taxon>
        <taxon>Klebsiella/Raoultella group</taxon>
        <taxon>Klebsiella</taxon>
        <taxon>Klebsiella pneumoniae complex</taxon>
    </lineage>
</organism>
<proteinExistence type="predicted"/>
<reference evidence="1 2" key="1">
    <citation type="submission" date="2018-08" db="EMBL/GenBank/DDBJ databases">
        <authorList>
            <consortium name="Pathogen Informatics"/>
        </authorList>
    </citation>
    <scope>NUCLEOTIDE SEQUENCE [LARGE SCALE GENOMIC DNA]</scope>
    <source>
        <strain evidence="1 2">EuSCAPE_TR218</strain>
    </source>
</reference>